<dbReference type="GO" id="GO:0000160">
    <property type="term" value="P:phosphorelay signal transduction system"/>
    <property type="evidence" value="ECO:0007669"/>
    <property type="project" value="UniProtKB-KW"/>
</dbReference>
<evidence type="ECO:0000259" key="7">
    <source>
        <dbReference type="PROSITE" id="PS50043"/>
    </source>
</evidence>
<evidence type="ECO:0000256" key="4">
    <source>
        <dbReference type="ARBA" id="ARBA00023125"/>
    </source>
</evidence>
<dbReference type="SMART" id="SM00421">
    <property type="entry name" value="HTH_LUXR"/>
    <property type="match status" value="1"/>
</dbReference>
<dbReference type="Gene3D" id="3.40.50.2300">
    <property type="match status" value="1"/>
</dbReference>
<keyword evidence="2" id="KW-0902">Two-component regulatory system</keyword>
<keyword evidence="3" id="KW-0805">Transcription regulation</keyword>
<reference evidence="9" key="1">
    <citation type="submission" date="2005-08" db="EMBL/GenBank/DDBJ databases">
        <title>Complete sequence of Dechloromonas aromatica RCB.</title>
        <authorList>
            <person name="Salinero K.K."/>
            <person name="Copeland A."/>
            <person name="Lucas S."/>
            <person name="Lapidus A."/>
            <person name="Barry K."/>
            <person name="Detter J.C."/>
            <person name="Glavina T."/>
            <person name="Hammon N."/>
            <person name="Israni S."/>
            <person name="Pitluck S."/>
            <person name="Di Bartolo G."/>
            <person name="Trong S."/>
            <person name="Schmutz J."/>
            <person name="Larimer F."/>
            <person name="Land M."/>
            <person name="Ivanova N."/>
            <person name="Richardson P."/>
        </authorList>
    </citation>
    <scope>NUCLEOTIDE SEQUENCE</scope>
    <source>
        <strain evidence="9">RCB</strain>
    </source>
</reference>
<dbReference type="STRING" id="159087.Daro_0686"/>
<dbReference type="AlphaFoldDB" id="Q47I89"/>
<dbReference type="EMBL" id="CP000089">
    <property type="protein sequence ID" value="AAZ45442.1"/>
    <property type="molecule type" value="Genomic_DNA"/>
</dbReference>
<dbReference type="eggNOG" id="COG4566">
    <property type="taxonomic scope" value="Bacteria"/>
</dbReference>
<proteinExistence type="predicted"/>
<evidence type="ECO:0000256" key="5">
    <source>
        <dbReference type="ARBA" id="ARBA00023163"/>
    </source>
</evidence>
<dbReference type="HOGENOM" id="CLU_000445_90_4_4"/>
<dbReference type="Pfam" id="PF00072">
    <property type="entry name" value="Response_reg"/>
    <property type="match status" value="1"/>
</dbReference>
<evidence type="ECO:0000256" key="6">
    <source>
        <dbReference type="PROSITE-ProRule" id="PRU00169"/>
    </source>
</evidence>
<gene>
    <name evidence="9" type="ordered locus">Daro_0686</name>
</gene>
<dbReference type="PANTHER" id="PTHR44688">
    <property type="entry name" value="DNA-BINDING TRANSCRIPTIONAL ACTIVATOR DEVR_DOSR"/>
    <property type="match status" value="1"/>
</dbReference>
<accession>Q47I89</accession>
<dbReference type="CDD" id="cd06170">
    <property type="entry name" value="LuxR_C_like"/>
    <property type="match status" value="1"/>
</dbReference>
<dbReference type="PROSITE" id="PS50043">
    <property type="entry name" value="HTH_LUXR_2"/>
    <property type="match status" value="1"/>
</dbReference>
<protein>
    <submittedName>
        <fullName evidence="9">Two component transcriptional regulator, LuxR family</fullName>
    </submittedName>
</protein>
<evidence type="ECO:0000256" key="1">
    <source>
        <dbReference type="ARBA" id="ARBA00022553"/>
    </source>
</evidence>
<dbReference type="GO" id="GO:0003677">
    <property type="term" value="F:DNA binding"/>
    <property type="evidence" value="ECO:0007669"/>
    <property type="project" value="UniProtKB-KW"/>
</dbReference>
<dbReference type="Pfam" id="PF00196">
    <property type="entry name" value="GerE"/>
    <property type="match status" value="1"/>
</dbReference>
<dbReference type="Gene3D" id="1.10.10.10">
    <property type="entry name" value="Winged helix-like DNA-binding domain superfamily/Winged helix DNA-binding domain"/>
    <property type="match status" value="1"/>
</dbReference>
<keyword evidence="5" id="KW-0804">Transcription</keyword>
<evidence type="ECO:0000259" key="8">
    <source>
        <dbReference type="PROSITE" id="PS50110"/>
    </source>
</evidence>
<keyword evidence="1 6" id="KW-0597">Phosphoprotein</keyword>
<dbReference type="InterPro" id="IPR001789">
    <property type="entry name" value="Sig_transdc_resp-reg_receiver"/>
</dbReference>
<keyword evidence="4" id="KW-0238">DNA-binding</keyword>
<dbReference type="PANTHER" id="PTHR44688:SF16">
    <property type="entry name" value="DNA-BINDING TRANSCRIPTIONAL ACTIVATOR DEVR_DOSR"/>
    <property type="match status" value="1"/>
</dbReference>
<dbReference type="InterPro" id="IPR036388">
    <property type="entry name" value="WH-like_DNA-bd_sf"/>
</dbReference>
<feature type="modified residue" description="4-aspartylphosphate" evidence="6">
    <location>
        <position position="57"/>
    </location>
</feature>
<feature type="domain" description="HTH luxR-type" evidence="7">
    <location>
        <begin position="138"/>
        <end position="203"/>
    </location>
</feature>
<evidence type="ECO:0000256" key="3">
    <source>
        <dbReference type="ARBA" id="ARBA00023015"/>
    </source>
</evidence>
<evidence type="ECO:0000256" key="2">
    <source>
        <dbReference type="ARBA" id="ARBA00023012"/>
    </source>
</evidence>
<feature type="domain" description="Response regulatory" evidence="8">
    <location>
        <begin position="8"/>
        <end position="122"/>
    </location>
</feature>
<dbReference type="PROSITE" id="PS50110">
    <property type="entry name" value="RESPONSE_REGULATORY"/>
    <property type="match status" value="1"/>
</dbReference>
<dbReference type="SUPFAM" id="SSF52172">
    <property type="entry name" value="CheY-like"/>
    <property type="match status" value="1"/>
</dbReference>
<dbReference type="SMART" id="SM00448">
    <property type="entry name" value="REC"/>
    <property type="match status" value="1"/>
</dbReference>
<dbReference type="FunFam" id="3.40.50.2300:FF:000018">
    <property type="entry name" value="DNA-binding transcriptional regulator NtrC"/>
    <property type="match status" value="1"/>
</dbReference>
<dbReference type="KEGG" id="dar:Daro_0686"/>
<dbReference type="PROSITE" id="PS00622">
    <property type="entry name" value="HTH_LUXR_1"/>
    <property type="match status" value="1"/>
</dbReference>
<evidence type="ECO:0000313" key="9">
    <source>
        <dbReference type="EMBL" id="AAZ45442.1"/>
    </source>
</evidence>
<dbReference type="InterPro" id="IPR000792">
    <property type="entry name" value="Tscrpt_reg_LuxR_C"/>
</dbReference>
<name>Q47I89_DECAR</name>
<dbReference type="InterPro" id="IPR011006">
    <property type="entry name" value="CheY-like_superfamily"/>
</dbReference>
<dbReference type="GO" id="GO:0006355">
    <property type="term" value="P:regulation of DNA-templated transcription"/>
    <property type="evidence" value="ECO:0007669"/>
    <property type="project" value="InterPro"/>
</dbReference>
<dbReference type="PRINTS" id="PR00038">
    <property type="entry name" value="HTHLUXR"/>
</dbReference>
<sequence length="203" mass="22625">MMPKHDLTVFIVDDDASVRDALALLFSVRGYRTAIFSGAPDFLKAWQADWTGCLLIDIRMPVMDGLSLQERLIEMGCTLPVVVITGHGDVESARRAFKSNAIDFLEKPIDHDKMLEAIEQAFNSQSLMQDRKSASEKANYLLGQLTPREQEVMNLVVGGYHNREIAEKLGISVRTVEVHKAHVMSKLDVDSVADLVRLSMHGS</sequence>
<organism evidence="9">
    <name type="scientific">Dechloromonas aromatica (strain RCB)</name>
    <dbReference type="NCBI Taxonomy" id="159087"/>
    <lineage>
        <taxon>Bacteria</taxon>
        <taxon>Pseudomonadati</taxon>
        <taxon>Pseudomonadota</taxon>
        <taxon>Betaproteobacteria</taxon>
        <taxon>Rhodocyclales</taxon>
        <taxon>Azonexaceae</taxon>
        <taxon>Dechloromonas</taxon>
    </lineage>
</organism>